<dbReference type="InterPro" id="IPR001128">
    <property type="entry name" value="Cyt_P450"/>
</dbReference>
<dbReference type="PROSITE" id="PS00086">
    <property type="entry name" value="CYTOCHROME_P450"/>
    <property type="match status" value="1"/>
</dbReference>
<dbReference type="GO" id="GO:0005506">
    <property type="term" value="F:iron ion binding"/>
    <property type="evidence" value="ECO:0007669"/>
    <property type="project" value="InterPro"/>
</dbReference>
<dbReference type="PANTHER" id="PTHR46696">
    <property type="entry name" value="P450, PUTATIVE (EUROFUNG)-RELATED"/>
    <property type="match status" value="1"/>
</dbReference>
<evidence type="ECO:0000256" key="7">
    <source>
        <dbReference type="RuleBase" id="RU000461"/>
    </source>
</evidence>
<dbReference type="InterPro" id="IPR002397">
    <property type="entry name" value="Cyt_P450_B"/>
</dbReference>
<dbReference type="OrthoDB" id="3664945at2"/>
<comment type="similarity">
    <text evidence="1 7">Belongs to the cytochrome P450 family.</text>
</comment>
<organism evidence="9 10">
    <name type="scientific">Streptomyces yokosukanensis</name>
    <dbReference type="NCBI Taxonomy" id="67386"/>
    <lineage>
        <taxon>Bacteria</taxon>
        <taxon>Bacillati</taxon>
        <taxon>Actinomycetota</taxon>
        <taxon>Actinomycetes</taxon>
        <taxon>Kitasatosporales</taxon>
        <taxon>Streptomycetaceae</taxon>
        <taxon>Streptomyces</taxon>
    </lineage>
</organism>
<dbReference type="GO" id="GO:0004497">
    <property type="term" value="F:monooxygenase activity"/>
    <property type="evidence" value="ECO:0007669"/>
    <property type="project" value="UniProtKB-KW"/>
</dbReference>
<dbReference type="InterPro" id="IPR017972">
    <property type="entry name" value="Cyt_P450_CS"/>
</dbReference>
<proteinExistence type="inferred from homology"/>
<evidence type="ECO:0000256" key="1">
    <source>
        <dbReference type="ARBA" id="ARBA00010617"/>
    </source>
</evidence>
<dbReference type="PRINTS" id="PR00385">
    <property type="entry name" value="P450"/>
</dbReference>
<evidence type="ECO:0000256" key="4">
    <source>
        <dbReference type="ARBA" id="ARBA00023002"/>
    </source>
</evidence>
<keyword evidence="6 7" id="KW-0503">Monooxygenase</keyword>
<evidence type="ECO:0000256" key="8">
    <source>
        <dbReference type="SAM" id="MobiDB-lite"/>
    </source>
</evidence>
<dbReference type="PANTHER" id="PTHR46696:SF1">
    <property type="entry name" value="CYTOCHROME P450 YJIB-RELATED"/>
    <property type="match status" value="1"/>
</dbReference>
<keyword evidence="4 7" id="KW-0560">Oxidoreductase</keyword>
<name>A0A101P274_9ACTN</name>
<dbReference type="AlphaFoldDB" id="A0A101P274"/>
<dbReference type="GO" id="GO:0016705">
    <property type="term" value="F:oxidoreductase activity, acting on paired donors, with incorporation or reduction of molecular oxygen"/>
    <property type="evidence" value="ECO:0007669"/>
    <property type="project" value="InterPro"/>
</dbReference>
<dbReference type="GO" id="GO:0020037">
    <property type="term" value="F:heme binding"/>
    <property type="evidence" value="ECO:0007669"/>
    <property type="project" value="InterPro"/>
</dbReference>
<keyword evidence="2 7" id="KW-0349">Heme</keyword>
<keyword evidence="3 7" id="KW-0479">Metal-binding</keyword>
<dbReference type="PRINTS" id="PR00359">
    <property type="entry name" value="BP450"/>
</dbReference>
<accession>A0A101P274</accession>
<dbReference type="Proteomes" id="UP000053127">
    <property type="component" value="Unassembled WGS sequence"/>
</dbReference>
<dbReference type="STRING" id="67386.AQI95_24135"/>
<evidence type="ECO:0000313" key="10">
    <source>
        <dbReference type="Proteomes" id="UP000053127"/>
    </source>
</evidence>
<evidence type="ECO:0000256" key="3">
    <source>
        <dbReference type="ARBA" id="ARBA00022723"/>
    </source>
</evidence>
<dbReference type="FunFam" id="1.10.630.10:FF:000018">
    <property type="entry name" value="Cytochrome P450 monooxygenase"/>
    <property type="match status" value="1"/>
</dbReference>
<dbReference type="CDD" id="cd11030">
    <property type="entry name" value="CYP105-like"/>
    <property type="match status" value="1"/>
</dbReference>
<sequence length="412" mass="45787">MNTFSASGTDVPSAQVPDYPMARAARCPFDPPPDLHILQDQAPISRVRLWDGSTPWLVTRYDDVRALLADPRISSESDRPHYPHLSPAQKERRRQSRTFINMDDPEHARLRRMVTASFSIRQVEALRPAIEQIVDGLIDTMLAGPRPVDLVEAFALPVPSLVICELLGVPYADHDFFQANSRILVRRTSTVEQARVATQQLLDYLDRQIGVKLAHPADDVLSTLAARVRAGELSRHQAASMGMLLLTAGHETTANMIALGTLALLQNPDQLDRLRGSADPKVVASAVEELLRHLTIVHSGRRRVAREDIEVGGVTIRAGEGVVLANDVANRDPEAFPDPDELDVDRNPRHHVAFGFGVHQCLGQPLARVELQVVYSTLYRRIPTLKLAVDLDEIPFKHDGNVYGVYELPVTW</sequence>
<dbReference type="Gene3D" id="1.10.630.10">
    <property type="entry name" value="Cytochrome P450"/>
    <property type="match status" value="1"/>
</dbReference>
<reference evidence="9 10" key="1">
    <citation type="submission" date="2015-10" db="EMBL/GenBank/DDBJ databases">
        <title>Draft genome sequence of Streptomyces yokosukanensis DSM 40224, type strain for the species Streptomyces yokosukanensis.</title>
        <authorList>
            <person name="Ruckert C."/>
            <person name="Winkler A."/>
            <person name="Kalinowski J."/>
            <person name="Kampfer P."/>
            <person name="Glaeser S."/>
        </authorList>
    </citation>
    <scope>NUCLEOTIDE SEQUENCE [LARGE SCALE GENOMIC DNA]</scope>
    <source>
        <strain evidence="9 10">DSM 40224</strain>
    </source>
</reference>
<dbReference type="InterPro" id="IPR036396">
    <property type="entry name" value="Cyt_P450_sf"/>
</dbReference>
<comment type="caution">
    <text evidence="9">The sequence shown here is derived from an EMBL/GenBank/DDBJ whole genome shotgun (WGS) entry which is preliminary data.</text>
</comment>
<keyword evidence="5 7" id="KW-0408">Iron</keyword>
<dbReference type="RefSeq" id="WP_067127359.1">
    <property type="nucleotide sequence ID" value="NZ_KQ948214.1"/>
</dbReference>
<evidence type="ECO:0000256" key="6">
    <source>
        <dbReference type="ARBA" id="ARBA00023033"/>
    </source>
</evidence>
<dbReference type="SUPFAM" id="SSF48264">
    <property type="entry name" value="Cytochrome P450"/>
    <property type="match status" value="1"/>
</dbReference>
<protein>
    <submittedName>
        <fullName evidence="9">Cytochrome</fullName>
    </submittedName>
</protein>
<keyword evidence="10" id="KW-1185">Reference proteome</keyword>
<feature type="region of interest" description="Disordered" evidence="8">
    <location>
        <begin position="75"/>
        <end position="99"/>
    </location>
</feature>
<evidence type="ECO:0000256" key="5">
    <source>
        <dbReference type="ARBA" id="ARBA00023004"/>
    </source>
</evidence>
<dbReference type="Pfam" id="PF00067">
    <property type="entry name" value="p450"/>
    <property type="match status" value="1"/>
</dbReference>
<dbReference type="EMBL" id="LMWN01000033">
    <property type="protein sequence ID" value="KUN03571.1"/>
    <property type="molecule type" value="Genomic_DNA"/>
</dbReference>
<gene>
    <name evidence="9" type="ORF">AQI95_24135</name>
</gene>
<evidence type="ECO:0000256" key="2">
    <source>
        <dbReference type="ARBA" id="ARBA00022617"/>
    </source>
</evidence>
<evidence type="ECO:0000313" key="9">
    <source>
        <dbReference type="EMBL" id="KUN03571.1"/>
    </source>
</evidence>